<dbReference type="AlphaFoldDB" id="A0A7W9A057"/>
<evidence type="ECO:0000313" key="2">
    <source>
        <dbReference type="Proteomes" id="UP000561726"/>
    </source>
</evidence>
<name>A0A7W9A057_9MICO</name>
<comment type="caution">
    <text evidence="1">The sequence shown here is derived from an EMBL/GenBank/DDBJ whole genome shotgun (WGS) entry which is preliminary data.</text>
</comment>
<gene>
    <name evidence="1" type="ORF">BJ997_003977</name>
</gene>
<accession>A0A7W9A057</accession>
<organism evidence="1 2">
    <name type="scientific">Cryobacterium roopkundense</name>
    <dbReference type="NCBI Taxonomy" id="1001240"/>
    <lineage>
        <taxon>Bacteria</taxon>
        <taxon>Bacillati</taxon>
        <taxon>Actinomycetota</taxon>
        <taxon>Actinomycetes</taxon>
        <taxon>Micrococcales</taxon>
        <taxon>Microbacteriaceae</taxon>
        <taxon>Cryobacterium</taxon>
    </lineage>
</organism>
<dbReference type="Proteomes" id="UP000561726">
    <property type="component" value="Unassembled WGS sequence"/>
</dbReference>
<sequence length="34" mass="3539">MDAASKLEENVTTGAICAVSGERDEVVYVPLVTA</sequence>
<evidence type="ECO:0000313" key="1">
    <source>
        <dbReference type="EMBL" id="MBB5643429.1"/>
    </source>
</evidence>
<dbReference type="EMBL" id="JACHBQ010000001">
    <property type="protein sequence ID" value="MBB5643429.1"/>
    <property type="molecule type" value="Genomic_DNA"/>
</dbReference>
<reference evidence="1 2" key="1">
    <citation type="submission" date="2020-08" db="EMBL/GenBank/DDBJ databases">
        <title>Sequencing the genomes of 1000 actinobacteria strains.</title>
        <authorList>
            <person name="Klenk H.-P."/>
        </authorList>
    </citation>
    <scope>NUCLEOTIDE SEQUENCE [LARGE SCALE GENOMIC DNA]</scope>
    <source>
        <strain evidence="1 2">DSM 21065</strain>
    </source>
</reference>
<protein>
    <submittedName>
        <fullName evidence="1">Uncharacterized protein</fullName>
    </submittedName>
</protein>
<proteinExistence type="predicted"/>